<evidence type="ECO:0000256" key="10">
    <source>
        <dbReference type="ARBA" id="ARBA00022927"/>
    </source>
</evidence>
<dbReference type="HOGENOM" id="CLU_005314_3_0_9"/>
<keyword evidence="9 15" id="KW-0067">ATP-binding</keyword>
<evidence type="ECO:0000256" key="4">
    <source>
        <dbReference type="ARBA" id="ARBA00022475"/>
    </source>
</evidence>
<evidence type="ECO:0000256" key="14">
    <source>
        <dbReference type="ARBA" id="ARBA00034006"/>
    </source>
</evidence>
<evidence type="ECO:0000256" key="1">
    <source>
        <dbReference type="ARBA" id="ARBA00001947"/>
    </source>
</evidence>
<dbReference type="SUPFAM" id="SSF81886">
    <property type="entry name" value="Helical scaffold and wing domains of SecA"/>
    <property type="match status" value="1"/>
</dbReference>
<dbReference type="NCBIfam" id="NF006630">
    <property type="entry name" value="PRK09200.1"/>
    <property type="match status" value="1"/>
</dbReference>
<keyword evidence="7 15" id="KW-0547">Nucleotide-binding</keyword>
<dbReference type="InterPro" id="IPR004027">
    <property type="entry name" value="SEC_C_motif"/>
</dbReference>
<dbReference type="Gene3D" id="3.90.1440.10">
    <property type="entry name" value="SecA, preprotein cross-linking domain"/>
    <property type="match status" value="1"/>
</dbReference>
<dbReference type="PANTHER" id="PTHR30612:SF0">
    <property type="entry name" value="CHLOROPLAST PROTEIN-TRANSPORTING ATPASE"/>
    <property type="match status" value="1"/>
</dbReference>
<comment type="similarity">
    <text evidence="2 15 16">Belongs to the SecA family.</text>
</comment>
<dbReference type="GO" id="GO:0005829">
    <property type="term" value="C:cytosol"/>
    <property type="evidence" value="ECO:0007669"/>
    <property type="project" value="TreeGrafter"/>
</dbReference>
<dbReference type="Pfam" id="PF02810">
    <property type="entry name" value="SEC-C"/>
    <property type="match status" value="1"/>
</dbReference>
<dbReference type="GO" id="GO:0017038">
    <property type="term" value="P:protein import"/>
    <property type="evidence" value="ECO:0007669"/>
    <property type="project" value="InterPro"/>
</dbReference>
<dbReference type="EMBL" id="AWVA01000049">
    <property type="protein sequence ID" value="ERJ76658.1"/>
    <property type="molecule type" value="Genomic_DNA"/>
</dbReference>
<evidence type="ECO:0000256" key="6">
    <source>
        <dbReference type="ARBA" id="ARBA00022723"/>
    </source>
</evidence>
<keyword evidence="10 15" id="KW-0653">Protein transport</keyword>
<dbReference type="InterPro" id="IPR036670">
    <property type="entry name" value="SecA_X-link_sf"/>
</dbReference>
<evidence type="ECO:0000313" key="20">
    <source>
        <dbReference type="EMBL" id="ERJ76658.1"/>
    </source>
</evidence>
<name>U2KP96_9STRE</name>
<dbReference type="CDD" id="cd18803">
    <property type="entry name" value="SF2_C_secA"/>
    <property type="match status" value="1"/>
</dbReference>
<dbReference type="GO" id="GO:0005886">
    <property type="term" value="C:plasma membrane"/>
    <property type="evidence" value="ECO:0007669"/>
    <property type="project" value="UniProtKB-SubCell"/>
</dbReference>
<keyword evidence="12 15" id="KW-0811">Translocation</keyword>
<dbReference type="InterPro" id="IPR011116">
    <property type="entry name" value="SecA_Wing/Scaffold"/>
</dbReference>
<evidence type="ECO:0000256" key="13">
    <source>
        <dbReference type="ARBA" id="ARBA00023136"/>
    </source>
</evidence>
<reference evidence="20 21" key="1">
    <citation type="submission" date="2013-06" db="EMBL/GenBank/DDBJ databases">
        <authorList>
            <person name="Weinstock G."/>
            <person name="Sodergren E."/>
            <person name="Lobos E.A."/>
            <person name="Fulton L."/>
            <person name="Fulton R."/>
            <person name="Courtney L."/>
            <person name="Fronick C."/>
            <person name="O'Laughlin M."/>
            <person name="Godfrey J."/>
            <person name="Wilson R.M."/>
            <person name="Miner T."/>
            <person name="Farmer C."/>
            <person name="Delehaunty K."/>
            <person name="Cordes M."/>
            <person name="Minx P."/>
            <person name="Tomlinson C."/>
            <person name="Chen J."/>
            <person name="Wollam A."/>
            <person name="Pepin K.H."/>
            <person name="Bhonagiri V."/>
            <person name="Zhang X."/>
            <person name="Warren W."/>
            <person name="Mitreva M."/>
            <person name="Mardis E.R."/>
            <person name="Wilson R.K."/>
        </authorList>
    </citation>
    <scope>NUCLEOTIDE SEQUENCE [LARGE SCALE GENOMIC DNA]</scope>
    <source>
        <strain evidence="20 21">W1703</strain>
    </source>
</reference>
<dbReference type="EC" id="7.4.2.8" evidence="15"/>
<dbReference type="FunFam" id="1.10.3060.10:FF:000002">
    <property type="entry name" value="Preprotein translocase subunit SecA"/>
    <property type="match status" value="1"/>
</dbReference>
<dbReference type="NCBIfam" id="TIGR00963">
    <property type="entry name" value="secA"/>
    <property type="match status" value="1"/>
</dbReference>
<dbReference type="FunFam" id="3.40.50.300:FF:000429">
    <property type="entry name" value="Preprotein translocase subunit SecA"/>
    <property type="match status" value="1"/>
</dbReference>
<organism evidence="20 21">
    <name type="scientific">Streptococcus sobrinus W1703</name>
    <dbReference type="NCBI Taxonomy" id="1227275"/>
    <lineage>
        <taxon>Bacteria</taxon>
        <taxon>Bacillati</taxon>
        <taxon>Bacillota</taxon>
        <taxon>Bacilli</taxon>
        <taxon>Lactobacillales</taxon>
        <taxon>Streptococcaceae</taxon>
        <taxon>Streptococcus</taxon>
    </lineage>
</organism>
<evidence type="ECO:0000256" key="16">
    <source>
        <dbReference type="RuleBase" id="RU003874"/>
    </source>
</evidence>
<feature type="binding site" evidence="15">
    <location>
        <position position="522"/>
    </location>
    <ligand>
        <name>ATP</name>
        <dbReference type="ChEBI" id="CHEBI:30616"/>
    </ligand>
</feature>
<comment type="function">
    <text evidence="15">Part of the Sec protein translocase complex. Interacts with the SecYEG preprotein conducting channel. Has a central role in coupling the hydrolysis of ATP to the transfer of proteins into and across the cell membrane, serving as an ATP-driven molecular motor driving the stepwise translocation of polypeptide chains across the membrane.</text>
</comment>
<evidence type="ECO:0000259" key="19">
    <source>
        <dbReference type="PROSITE" id="PS51196"/>
    </source>
</evidence>
<evidence type="ECO:0000256" key="3">
    <source>
        <dbReference type="ARBA" id="ARBA00022448"/>
    </source>
</evidence>
<dbReference type="InterPro" id="IPR044722">
    <property type="entry name" value="SecA_SF2_C"/>
</dbReference>
<feature type="domain" description="Helicase C-terminal" evidence="18">
    <location>
        <begin position="444"/>
        <end position="606"/>
    </location>
</feature>
<protein>
    <recommendedName>
        <fullName evidence="15 16">Protein translocase subunit SecA</fullName>
        <ecNumber evidence="15">7.4.2.8</ecNumber>
    </recommendedName>
</protein>
<comment type="cofactor">
    <cofactor evidence="1">
        <name>Zn(2+)</name>
        <dbReference type="ChEBI" id="CHEBI:29105"/>
    </cofactor>
</comment>
<keyword evidence="13 15" id="KW-0472">Membrane</keyword>
<dbReference type="Pfam" id="PF07516">
    <property type="entry name" value="SecA_SW"/>
    <property type="match status" value="1"/>
</dbReference>
<feature type="binding site" evidence="15">
    <location>
        <begin position="133"/>
        <end position="137"/>
    </location>
    <ligand>
        <name>ATP</name>
        <dbReference type="ChEBI" id="CHEBI:30616"/>
    </ligand>
</feature>
<gene>
    <name evidence="15" type="primary">secA</name>
    <name evidence="20" type="ORF">HMPREF1557_00811</name>
</gene>
<dbReference type="GO" id="GO:0065002">
    <property type="term" value="P:intracellular protein transmembrane transport"/>
    <property type="evidence" value="ECO:0007669"/>
    <property type="project" value="UniProtKB-UniRule"/>
</dbReference>
<dbReference type="GO" id="GO:0008564">
    <property type="term" value="F:protein-exporting ATPase activity"/>
    <property type="evidence" value="ECO:0007669"/>
    <property type="project" value="UniProtKB-EC"/>
</dbReference>
<dbReference type="SMART" id="SM00957">
    <property type="entry name" value="SecA_DEAD"/>
    <property type="match status" value="1"/>
</dbReference>
<dbReference type="Pfam" id="PF07517">
    <property type="entry name" value="SecA_DEAD"/>
    <property type="match status" value="1"/>
</dbReference>
<dbReference type="GO" id="GO:0005524">
    <property type="term" value="F:ATP binding"/>
    <property type="evidence" value="ECO:0007669"/>
    <property type="project" value="UniProtKB-UniRule"/>
</dbReference>
<evidence type="ECO:0000313" key="21">
    <source>
        <dbReference type="Proteomes" id="UP000016617"/>
    </source>
</evidence>
<dbReference type="PROSITE" id="PS51196">
    <property type="entry name" value="SECA_MOTOR_DEAD"/>
    <property type="match status" value="1"/>
</dbReference>
<evidence type="ECO:0000256" key="5">
    <source>
        <dbReference type="ARBA" id="ARBA00022490"/>
    </source>
</evidence>
<evidence type="ECO:0000256" key="9">
    <source>
        <dbReference type="ARBA" id="ARBA00022840"/>
    </source>
</evidence>
<dbReference type="AlphaFoldDB" id="U2KP96"/>
<dbReference type="Pfam" id="PF01043">
    <property type="entry name" value="SecA_PP_bind"/>
    <property type="match status" value="1"/>
</dbReference>
<dbReference type="HAMAP" id="MF_01382">
    <property type="entry name" value="SecA"/>
    <property type="match status" value="1"/>
</dbReference>
<dbReference type="InterPro" id="IPR001650">
    <property type="entry name" value="Helicase_C-like"/>
</dbReference>
<evidence type="ECO:0000256" key="15">
    <source>
        <dbReference type="HAMAP-Rule" id="MF_01382"/>
    </source>
</evidence>
<dbReference type="PATRIC" id="fig|1227275.3.peg.715"/>
<dbReference type="InterPro" id="IPR020937">
    <property type="entry name" value="SecA_CS"/>
</dbReference>
<evidence type="ECO:0000256" key="12">
    <source>
        <dbReference type="ARBA" id="ARBA00023010"/>
    </source>
</evidence>
<dbReference type="NCBIfam" id="NF009538">
    <property type="entry name" value="PRK12904.1"/>
    <property type="match status" value="1"/>
</dbReference>
<comment type="catalytic activity">
    <reaction evidence="14 15">
        <text>ATP + H2O + cellular proteinSide 1 = ADP + phosphate + cellular proteinSide 2.</text>
        <dbReference type="EC" id="7.4.2.8"/>
    </reaction>
</comment>
<evidence type="ECO:0000259" key="17">
    <source>
        <dbReference type="PROSITE" id="PS51192"/>
    </source>
</evidence>
<feature type="domain" description="Helicase ATP-binding" evidence="17">
    <location>
        <begin position="117"/>
        <end position="275"/>
    </location>
</feature>
<dbReference type="Gene3D" id="3.40.50.300">
    <property type="entry name" value="P-loop containing nucleotide triphosphate hydrolases"/>
    <property type="match status" value="3"/>
</dbReference>
<dbReference type="SUPFAM" id="SSF81767">
    <property type="entry name" value="Pre-protein crosslinking domain of SecA"/>
    <property type="match status" value="1"/>
</dbReference>
<keyword evidence="4 15" id="KW-1003">Cell membrane</keyword>
<feature type="binding site" evidence="15">
    <location>
        <position position="115"/>
    </location>
    <ligand>
        <name>ATP</name>
        <dbReference type="ChEBI" id="CHEBI:30616"/>
    </ligand>
</feature>
<comment type="subcellular location">
    <subcellularLocation>
        <location evidence="15">Cell membrane</location>
        <topology evidence="15">Peripheral membrane protein</topology>
        <orientation evidence="15">Cytoplasmic side</orientation>
    </subcellularLocation>
    <subcellularLocation>
        <location evidence="15">Cytoplasm</location>
    </subcellularLocation>
    <text evidence="15">Distribution is 50-50.</text>
</comment>
<sequence>MIKYSTDYNNRTALVQRTNFGVVFMKKGKEMANILRKVIENDRGEIRKLEKMAKKVEAYADEMEALPDSELQAKTEEFKKRYQEGETLDQLLYEAFAVVREGAKRVLGLYPYRVQIMGGIVLHNGDVPEMRTGEGKTLTATMPVYLNALAGEGVHVITVNEYLSARDATEMGELYSWLGLSVGINLSSKSPIEKREAYNCDITYSTNSEVGFDYLRDNMVVRKEDMVQRPLNYALVDEVDSVLIDEARTPLIVSGPVSSETSALYTRADKFVKTLESVDYAIDVPSKTIGLMDSGIDKAEEFFNLENLYDIDNVALTHYIDNALRANYIMTLNMDYVVSEGEVLIVDQFTGRTMEGRRFSDGLHQAIEAKEGVPIQDESKTSASITYQNMFRMYRKLSGMTGTGKTEEEEFREIYNMRVIPIPTNKPVQRIDHPDLLFATTEAKFRAVIADIKERHEKGQPILVGTVAVETSDMISKKLQKAGIPHEVLNAKNHEKEAQIIMNAGQRGAVTIATNMAGRGTDIKLGKGVVELGGLCVIGTERHESRRIDNQLRGRSGRQGDKGESQFYLSFEDDLMKRFASDRVKVFLERLLPEDEDVVIKSRMLTSQVESAQKRVEGNNYDIRKQVLQYDDVMREQREIIYAERYDVITAERDLGPEIKAMIRRTIDRTIDGHSRNSDVDEALEAILNFAHNNLLPEDSISIDDLDEWTYEEMKDKLYERAMEVYDSQIAKLPDQESVIEFQKVLILRVVDNKWTDHIDALDQLRNSVGLRGYAQNNPIVEYQSESFRMFNDMIGAIEFDVTRLMMKAQIHQQEREKTTAQARTTAVGNIAAQKAGQVVADKDLDFTNVKRNDPCPCGSGKKFKNCHGRHRAS</sequence>
<dbReference type="InterPro" id="IPR036266">
    <property type="entry name" value="SecA_Wing/Scaffold_sf"/>
</dbReference>
<dbReference type="SUPFAM" id="SSF52540">
    <property type="entry name" value="P-loop containing nucleoside triphosphate hydrolases"/>
    <property type="match status" value="2"/>
</dbReference>
<evidence type="ECO:0000259" key="18">
    <source>
        <dbReference type="PROSITE" id="PS51194"/>
    </source>
</evidence>
<dbReference type="SMART" id="SM00958">
    <property type="entry name" value="SecA_PP_bind"/>
    <property type="match status" value="1"/>
</dbReference>
<dbReference type="Proteomes" id="UP000016617">
    <property type="component" value="Unassembled WGS sequence"/>
</dbReference>
<comment type="subunit">
    <text evidence="15">Monomer and homodimer. Part of the essential Sec protein translocation apparatus which comprises SecA, SecYEG and auxiliary proteins SecDF. Other proteins may also be involved.</text>
</comment>
<feature type="domain" description="SecA family profile" evidence="19">
    <location>
        <begin position="31"/>
        <end position="600"/>
    </location>
</feature>
<dbReference type="GO" id="GO:0046872">
    <property type="term" value="F:metal ion binding"/>
    <property type="evidence" value="ECO:0007669"/>
    <property type="project" value="UniProtKB-KW"/>
</dbReference>
<comment type="caution">
    <text evidence="20">The sequence shown here is derived from an EMBL/GenBank/DDBJ whole genome shotgun (WGS) entry which is preliminary data.</text>
</comment>
<evidence type="ECO:0000256" key="8">
    <source>
        <dbReference type="ARBA" id="ARBA00022833"/>
    </source>
</evidence>
<dbReference type="GO" id="GO:0043952">
    <property type="term" value="P:protein transport by the Sec complex"/>
    <property type="evidence" value="ECO:0007669"/>
    <property type="project" value="TreeGrafter"/>
</dbReference>
<evidence type="ECO:0000256" key="7">
    <source>
        <dbReference type="ARBA" id="ARBA00022741"/>
    </source>
</evidence>
<dbReference type="Gene3D" id="1.10.3060.10">
    <property type="entry name" value="Helical scaffold and wing domains of SecA"/>
    <property type="match status" value="1"/>
</dbReference>
<dbReference type="FunFam" id="3.90.1440.10:FF:000001">
    <property type="entry name" value="Preprotein translocase subunit SecA"/>
    <property type="match status" value="1"/>
</dbReference>
<dbReference type="PANTHER" id="PTHR30612">
    <property type="entry name" value="SECA INNER MEMBRANE COMPONENT OF SEC PROTEIN SECRETION SYSTEM"/>
    <property type="match status" value="1"/>
</dbReference>
<dbReference type="PROSITE" id="PS51194">
    <property type="entry name" value="HELICASE_CTER"/>
    <property type="match status" value="1"/>
</dbReference>
<dbReference type="InterPro" id="IPR011115">
    <property type="entry name" value="SecA_DEAD"/>
</dbReference>
<dbReference type="InterPro" id="IPR000185">
    <property type="entry name" value="SecA"/>
</dbReference>
<dbReference type="GO" id="GO:0006605">
    <property type="term" value="P:protein targeting"/>
    <property type="evidence" value="ECO:0007669"/>
    <property type="project" value="UniProtKB-UniRule"/>
</dbReference>
<dbReference type="PROSITE" id="PS01312">
    <property type="entry name" value="SECA"/>
    <property type="match status" value="1"/>
</dbReference>
<proteinExistence type="inferred from homology"/>
<keyword evidence="11 15" id="KW-1278">Translocase</keyword>
<dbReference type="InterPro" id="IPR011130">
    <property type="entry name" value="SecA_preprotein_X-link_dom"/>
</dbReference>
<dbReference type="InterPro" id="IPR014018">
    <property type="entry name" value="SecA_motor_DEAD"/>
</dbReference>
<accession>U2KP96</accession>
<keyword evidence="5 15" id="KW-0963">Cytoplasm</keyword>
<dbReference type="GO" id="GO:0031522">
    <property type="term" value="C:cell envelope Sec protein transport complex"/>
    <property type="evidence" value="ECO:0007669"/>
    <property type="project" value="TreeGrafter"/>
</dbReference>
<evidence type="ECO:0000256" key="11">
    <source>
        <dbReference type="ARBA" id="ARBA00022967"/>
    </source>
</evidence>
<dbReference type="CDD" id="cd17928">
    <property type="entry name" value="DEXDc_SecA"/>
    <property type="match status" value="1"/>
</dbReference>
<dbReference type="PRINTS" id="PR00906">
    <property type="entry name" value="SECA"/>
</dbReference>
<dbReference type="InterPro" id="IPR027417">
    <property type="entry name" value="P-loop_NTPase"/>
</dbReference>
<dbReference type="Pfam" id="PF21090">
    <property type="entry name" value="P-loop_SecA"/>
    <property type="match status" value="2"/>
</dbReference>
<dbReference type="PROSITE" id="PS51192">
    <property type="entry name" value="HELICASE_ATP_BIND_1"/>
    <property type="match status" value="1"/>
</dbReference>
<keyword evidence="8" id="KW-0862">Zinc</keyword>
<evidence type="ECO:0000256" key="2">
    <source>
        <dbReference type="ARBA" id="ARBA00007650"/>
    </source>
</evidence>
<keyword evidence="6" id="KW-0479">Metal-binding</keyword>
<dbReference type="InterPro" id="IPR014001">
    <property type="entry name" value="Helicase_ATP-bd"/>
</dbReference>
<keyword evidence="3 15" id="KW-0813">Transport</keyword>